<gene>
    <name evidence="2" type="ORF">PG997_001783</name>
</gene>
<keyword evidence="3" id="KW-1185">Reference proteome</keyword>
<keyword evidence="1" id="KW-0732">Signal</keyword>
<comment type="caution">
    <text evidence="2">The sequence shown here is derived from an EMBL/GenBank/DDBJ whole genome shotgun (WGS) entry which is preliminary data.</text>
</comment>
<dbReference type="RefSeq" id="XP_066673394.1">
    <property type="nucleotide sequence ID" value="XM_066806098.1"/>
</dbReference>
<dbReference type="EMBL" id="JAQQWN010000003">
    <property type="protein sequence ID" value="KAK8091422.1"/>
    <property type="molecule type" value="Genomic_DNA"/>
</dbReference>
<evidence type="ECO:0000313" key="3">
    <source>
        <dbReference type="Proteomes" id="UP001433268"/>
    </source>
</evidence>
<sequence length="184" mass="19257">MDFRNDSAFFLGATCLLAATCASAVQLNITAVTATNGKSALECWQLDAPFIAPKTVDISGSAIAKLGAADNVDFSIIPPNFDGGLHNAPLNQWVMITAGLTRITIPGDDSDGVYIQGRQFGLIFAADTAGLGEWRYTTYPGNTETTALVIPTQNGSIPDHQVVRSGPCQMTETLGFKALAGASS</sequence>
<dbReference type="Proteomes" id="UP001433268">
    <property type="component" value="Unassembled WGS sequence"/>
</dbReference>
<feature type="signal peptide" evidence="1">
    <location>
        <begin position="1"/>
        <end position="24"/>
    </location>
</feature>
<name>A0ABR1X7K0_9PEZI</name>
<evidence type="ECO:0000313" key="2">
    <source>
        <dbReference type="EMBL" id="KAK8091422.1"/>
    </source>
</evidence>
<evidence type="ECO:0008006" key="4">
    <source>
        <dbReference type="Google" id="ProtNLM"/>
    </source>
</evidence>
<accession>A0ABR1X7K0</accession>
<proteinExistence type="predicted"/>
<organism evidence="2 3">
    <name type="scientific">Apiospora hydei</name>
    <dbReference type="NCBI Taxonomy" id="1337664"/>
    <lineage>
        <taxon>Eukaryota</taxon>
        <taxon>Fungi</taxon>
        <taxon>Dikarya</taxon>
        <taxon>Ascomycota</taxon>
        <taxon>Pezizomycotina</taxon>
        <taxon>Sordariomycetes</taxon>
        <taxon>Xylariomycetidae</taxon>
        <taxon>Amphisphaeriales</taxon>
        <taxon>Apiosporaceae</taxon>
        <taxon>Apiospora</taxon>
    </lineage>
</organism>
<protein>
    <recommendedName>
        <fullName evidence="4">Small secreted protein</fullName>
    </recommendedName>
</protein>
<reference evidence="2 3" key="1">
    <citation type="submission" date="2023-01" db="EMBL/GenBank/DDBJ databases">
        <title>Analysis of 21 Apiospora genomes using comparative genomics revels a genus with tremendous synthesis potential of carbohydrate active enzymes and secondary metabolites.</title>
        <authorList>
            <person name="Sorensen T."/>
        </authorList>
    </citation>
    <scope>NUCLEOTIDE SEQUENCE [LARGE SCALE GENOMIC DNA]</scope>
    <source>
        <strain evidence="2 3">CBS 114990</strain>
    </source>
</reference>
<feature type="chain" id="PRO_5046223530" description="Small secreted protein" evidence="1">
    <location>
        <begin position="25"/>
        <end position="184"/>
    </location>
</feature>
<evidence type="ECO:0000256" key="1">
    <source>
        <dbReference type="SAM" id="SignalP"/>
    </source>
</evidence>
<dbReference type="GeneID" id="92039158"/>